<evidence type="ECO:0000313" key="2">
    <source>
        <dbReference type="Proteomes" id="UP001328733"/>
    </source>
</evidence>
<name>A0AAW9QXA8_9CHRO</name>
<gene>
    <name evidence="1" type="ORF">V0288_09890</name>
</gene>
<sequence length="56" mass="6543">MHPGLYPKFLPKRREIEIRKKLNPRCLPCNRTKFSSIAMTVGTRIIFPSIESLPLF</sequence>
<protein>
    <submittedName>
        <fullName evidence="1">Uncharacterized protein</fullName>
    </submittedName>
</protein>
<organism evidence="1 2">
    <name type="scientific">Pannus brasiliensis CCIBt3594</name>
    <dbReference type="NCBI Taxonomy" id="1427578"/>
    <lineage>
        <taxon>Bacteria</taxon>
        <taxon>Bacillati</taxon>
        <taxon>Cyanobacteriota</taxon>
        <taxon>Cyanophyceae</taxon>
        <taxon>Oscillatoriophycideae</taxon>
        <taxon>Chroococcales</taxon>
        <taxon>Microcystaceae</taxon>
        <taxon>Pannus</taxon>
    </lineage>
</organism>
<accession>A0AAW9QXA8</accession>
<dbReference type="RefSeq" id="WP_332864911.1">
    <property type="nucleotide sequence ID" value="NZ_JBAFSM010000015.1"/>
</dbReference>
<dbReference type="AlphaFoldDB" id="A0AAW9QXA8"/>
<dbReference type="Proteomes" id="UP001328733">
    <property type="component" value="Unassembled WGS sequence"/>
</dbReference>
<keyword evidence="2" id="KW-1185">Reference proteome</keyword>
<comment type="caution">
    <text evidence="1">The sequence shown here is derived from an EMBL/GenBank/DDBJ whole genome shotgun (WGS) entry which is preliminary data.</text>
</comment>
<reference evidence="1 2" key="1">
    <citation type="submission" date="2024-01" db="EMBL/GenBank/DDBJ databases">
        <title>Genomic insights into the taxonomy and metabolism of the cyanobacterium Pannus brasiliensis CCIBt3594.</title>
        <authorList>
            <person name="Machado M."/>
            <person name="Botero N.B."/>
            <person name="Andreote A.P.D."/>
            <person name="Feitosa A.M.T."/>
            <person name="Popin R."/>
            <person name="Sivonen K."/>
            <person name="Fiore M.F."/>
        </authorList>
    </citation>
    <scope>NUCLEOTIDE SEQUENCE [LARGE SCALE GENOMIC DNA]</scope>
    <source>
        <strain evidence="1 2">CCIBt3594</strain>
    </source>
</reference>
<proteinExistence type="predicted"/>
<dbReference type="EMBL" id="JBAFSM010000015">
    <property type="protein sequence ID" value="MEG3437429.1"/>
    <property type="molecule type" value="Genomic_DNA"/>
</dbReference>
<evidence type="ECO:0000313" key="1">
    <source>
        <dbReference type="EMBL" id="MEG3437429.1"/>
    </source>
</evidence>